<feature type="coiled-coil region" evidence="10">
    <location>
        <begin position="606"/>
        <end position="633"/>
    </location>
</feature>
<accession>A0A6F9DEG4</accession>
<evidence type="ECO:0000256" key="12">
    <source>
        <dbReference type="SAM" id="Phobius"/>
    </source>
</evidence>
<evidence type="ECO:0000256" key="11">
    <source>
        <dbReference type="SAM" id="MobiDB-lite"/>
    </source>
</evidence>
<evidence type="ECO:0000256" key="9">
    <source>
        <dbReference type="ARBA" id="ARBA00032404"/>
    </source>
</evidence>
<evidence type="ECO:0000256" key="3">
    <source>
        <dbReference type="ARBA" id="ARBA00022692"/>
    </source>
</evidence>
<feature type="compositionally biased region" description="Basic and acidic residues" evidence="11">
    <location>
        <begin position="382"/>
        <end position="406"/>
    </location>
</feature>
<comment type="function">
    <text evidence="8">Involved in maintaining Golgi structure. Stimulates the formation of Golgi stacks and ribbons. Involved in intra-Golgi retrograde transport.</text>
</comment>
<keyword evidence="4 12" id="KW-1133">Transmembrane helix</keyword>
<dbReference type="Pfam" id="PF09787">
    <property type="entry name" value="Golgin_A5"/>
    <property type="match status" value="1"/>
</dbReference>
<dbReference type="InterPro" id="IPR019177">
    <property type="entry name" value="Golgin_subfamily_A_member_5"/>
</dbReference>
<evidence type="ECO:0000256" key="2">
    <source>
        <dbReference type="ARBA" id="ARBA00020370"/>
    </source>
</evidence>
<feature type="region of interest" description="Disordered" evidence="11">
    <location>
        <begin position="366"/>
        <end position="406"/>
    </location>
</feature>
<dbReference type="GO" id="GO:0031985">
    <property type="term" value="C:Golgi cisterna"/>
    <property type="evidence" value="ECO:0007669"/>
    <property type="project" value="TreeGrafter"/>
</dbReference>
<dbReference type="EMBL" id="LR785524">
    <property type="protein sequence ID" value="CAB3250194.1"/>
    <property type="molecule type" value="mRNA"/>
</dbReference>
<proteinExistence type="evidence at transcript level"/>
<protein>
    <recommendedName>
        <fullName evidence="2">Golgin subfamily A member 5</fullName>
    </recommendedName>
    <alternativeName>
        <fullName evidence="9">Golgin-84</fullName>
    </alternativeName>
</protein>
<dbReference type="GO" id="GO:0000139">
    <property type="term" value="C:Golgi membrane"/>
    <property type="evidence" value="ECO:0007669"/>
    <property type="project" value="UniProtKB-SubCell"/>
</dbReference>
<evidence type="ECO:0000256" key="6">
    <source>
        <dbReference type="ARBA" id="ARBA00023054"/>
    </source>
</evidence>
<comment type="subcellular location">
    <subcellularLocation>
        <location evidence="1">Golgi apparatus membrane</location>
        <topology evidence="1">Single-pass type IV membrane protein</topology>
    </subcellularLocation>
</comment>
<feature type="region of interest" description="Disordered" evidence="11">
    <location>
        <begin position="541"/>
        <end position="561"/>
    </location>
</feature>
<feature type="compositionally biased region" description="Basic and acidic residues" evidence="11">
    <location>
        <begin position="541"/>
        <end position="552"/>
    </location>
</feature>
<dbReference type="PANTHER" id="PTHR13815:SF7">
    <property type="entry name" value="GOLGIN SUBFAMILY A MEMBER 5"/>
    <property type="match status" value="1"/>
</dbReference>
<name>A0A6F9DEG4_9ASCI</name>
<feature type="compositionally biased region" description="Low complexity" evidence="11">
    <location>
        <begin position="160"/>
        <end position="169"/>
    </location>
</feature>
<reference evidence="13" key="1">
    <citation type="submission" date="2020-04" db="EMBL/GenBank/DDBJ databases">
        <authorList>
            <person name="Neveu A P."/>
        </authorList>
    </citation>
    <scope>NUCLEOTIDE SEQUENCE</scope>
    <source>
        <tissue evidence="13">Whole embryo</tissue>
    </source>
</reference>
<keyword evidence="6 10" id="KW-0175">Coiled coil</keyword>
<evidence type="ECO:0000256" key="1">
    <source>
        <dbReference type="ARBA" id="ARBA00004409"/>
    </source>
</evidence>
<dbReference type="GO" id="GO:0000301">
    <property type="term" value="P:retrograde transport, vesicle recycling within Golgi"/>
    <property type="evidence" value="ECO:0007669"/>
    <property type="project" value="TreeGrafter"/>
</dbReference>
<feature type="compositionally biased region" description="Basic and acidic residues" evidence="11">
    <location>
        <begin position="60"/>
        <end position="75"/>
    </location>
</feature>
<evidence type="ECO:0000256" key="8">
    <source>
        <dbReference type="ARBA" id="ARBA00024833"/>
    </source>
</evidence>
<dbReference type="GO" id="GO:0007030">
    <property type="term" value="P:Golgi organization"/>
    <property type="evidence" value="ECO:0007669"/>
    <property type="project" value="InterPro"/>
</dbReference>
<organism evidence="13">
    <name type="scientific">Phallusia mammillata</name>
    <dbReference type="NCBI Taxonomy" id="59560"/>
    <lineage>
        <taxon>Eukaryota</taxon>
        <taxon>Metazoa</taxon>
        <taxon>Chordata</taxon>
        <taxon>Tunicata</taxon>
        <taxon>Ascidiacea</taxon>
        <taxon>Phlebobranchia</taxon>
        <taxon>Ascidiidae</taxon>
        <taxon>Phallusia</taxon>
    </lineage>
</organism>
<evidence type="ECO:0000256" key="5">
    <source>
        <dbReference type="ARBA" id="ARBA00023034"/>
    </source>
</evidence>
<dbReference type="PANTHER" id="PTHR13815">
    <property type="entry name" value="GOLGIN-84"/>
    <property type="match status" value="1"/>
</dbReference>
<feature type="region of interest" description="Disordered" evidence="11">
    <location>
        <begin position="32"/>
        <end position="243"/>
    </location>
</feature>
<keyword evidence="3 12" id="KW-0812">Transmembrane</keyword>
<dbReference type="AlphaFoldDB" id="A0A6F9DEG4"/>
<evidence type="ECO:0000313" key="13">
    <source>
        <dbReference type="EMBL" id="CAB3250194.1"/>
    </source>
</evidence>
<evidence type="ECO:0000256" key="4">
    <source>
        <dbReference type="ARBA" id="ARBA00022989"/>
    </source>
</evidence>
<sequence length="740" mass="83203">MSWLNNLTDLAGKAESLLNNIDQSAAVAISKAADQNEDKLQLQPPPPATESIRQQVPAAKPEKVTKNVPLPEDKPIIGVKTPGKKRETSYAKDAPSDDALFKFLNSDKKISRTRTQNTTIPPGNKKLGTPQSAANSASSQVKLTGDKKEQSNQPPGIPTSLEISRSSSFDSDRSKLSGRISGDNGSSSSEHHETISEADVITLPTDSTASESEFEMVGSTPTASSDRDTPESGEAVLPSVSSSHDLAVENRLLKNEMSSLHQELTHMNARNKKIKTDLQSSNVELRNRCDDLCEELKVKSTQLSALQMKLRESENLLIMEQENSERVQNNLERLQLDQSEGSDMHGRAIDELRSRLEEAEHNLALEKRAHSEARQEVLQNRTRQDSETKKIVESYQKSERDRQLDKRKVDELSSEIRSLKSSLSSSKQELADYKQKAARILQSKERLIASLKGTGETEMTSSTIASLELEELKQERDSARDEAVSLRIEIQNLRAEFQDTEQQYQQENTSLAQDVNDLRSRLDEDARSHREVQLELSRLQEEMRQDREEATRSRSSMQARVKDKEIEIERLRNQLMIKSQSSPQESELESRLRQLTETVIQKQAIVETLSAEKNSLLVQMERMEGQVKRLSQEGGSHVRLNMDGDEGNHHSKTSSYIPELSYSGPEHGVVGKVRKAASALDRFSIRLGVFLKRYPPARLFLIFYMGLLHIWVMIVLLTYTPEVHGQDFVGPRRTDLMVGC</sequence>
<feature type="transmembrane region" description="Helical" evidence="12">
    <location>
        <begin position="699"/>
        <end position="719"/>
    </location>
</feature>
<keyword evidence="7 12" id="KW-0472">Membrane</keyword>
<feature type="compositionally biased region" description="Polar residues" evidence="11">
    <location>
        <begin position="129"/>
        <end position="142"/>
    </location>
</feature>
<evidence type="ECO:0000256" key="7">
    <source>
        <dbReference type="ARBA" id="ARBA00023136"/>
    </source>
</evidence>
<gene>
    <name evidence="13" type="primary">Golga5</name>
</gene>
<feature type="compositionally biased region" description="Basic and acidic residues" evidence="11">
    <location>
        <begin position="366"/>
        <end position="375"/>
    </location>
</feature>
<evidence type="ECO:0000256" key="10">
    <source>
        <dbReference type="SAM" id="Coils"/>
    </source>
</evidence>
<keyword evidence="5" id="KW-0333">Golgi apparatus</keyword>